<organism evidence="2 3">
    <name type="scientific">Candidatus Iainarchaeum sp</name>
    <dbReference type="NCBI Taxonomy" id="3101447"/>
    <lineage>
        <taxon>Archaea</taxon>
        <taxon>Candidatus Iainarchaeota</taxon>
        <taxon>Candidatus Iainarchaeia</taxon>
        <taxon>Candidatus Iainarchaeales</taxon>
        <taxon>Candidatus Iainarchaeaceae</taxon>
        <taxon>Candidatus Iainarchaeum</taxon>
    </lineage>
</organism>
<gene>
    <name evidence="2" type="ORF">JW744_02265</name>
</gene>
<dbReference type="AlphaFoldDB" id="A0A938YW93"/>
<dbReference type="GO" id="GO:0032259">
    <property type="term" value="P:methylation"/>
    <property type="evidence" value="ECO:0007669"/>
    <property type="project" value="UniProtKB-KW"/>
</dbReference>
<reference evidence="2" key="1">
    <citation type="submission" date="2021-01" db="EMBL/GenBank/DDBJ databases">
        <title>Active Sulfur Cycling in an Early Earth Analoge.</title>
        <authorList>
            <person name="Hahn C.R."/>
            <person name="Youssef N.H."/>
            <person name="Elshahed M."/>
        </authorList>
    </citation>
    <scope>NUCLEOTIDE SEQUENCE</scope>
    <source>
        <strain evidence="2">Zod_Metabat.1151</strain>
    </source>
</reference>
<evidence type="ECO:0000259" key="1">
    <source>
        <dbReference type="Pfam" id="PF08241"/>
    </source>
</evidence>
<comment type="caution">
    <text evidence="2">The sequence shown here is derived from an EMBL/GenBank/DDBJ whole genome shotgun (WGS) entry which is preliminary data.</text>
</comment>
<proteinExistence type="predicted"/>
<protein>
    <submittedName>
        <fullName evidence="2">Methyltransferase domain-containing protein</fullName>
    </submittedName>
</protein>
<sequence length="181" mass="21394">MIGITKLNLGCGHEYLQGYVNIDLNRKVKADKYLDVTKRMPFATNSVEEIRAHHLIEDFGELEPVLREWYRILKPGGLLRVWVPYAFSNHAFVNPGHKHYFVWNTLLYFTDRIRPNYFYSFQFKLKKREFQMLGRYKGILGPLAGLATAVPEFYERFLKGFFSVDVIYYELEKPKGKREGK</sequence>
<name>A0A938YW93_9ARCH</name>
<feature type="domain" description="Methyltransferase type 11" evidence="1">
    <location>
        <begin position="35"/>
        <end position="79"/>
    </location>
</feature>
<dbReference type="Pfam" id="PF08241">
    <property type="entry name" value="Methyltransf_11"/>
    <property type="match status" value="1"/>
</dbReference>
<evidence type="ECO:0000313" key="3">
    <source>
        <dbReference type="Proteomes" id="UP000809243"/>
    </source>
</evidence>
<keyword evidence="2" id="KW-0489">Methyltransferase</keyword>
<dbReference type="EMBL" id="JAFGDB010000038">
    <property type="protein sequence ID" value="MBN2067267.1"/>
    <property type="molecule type" value="Genomic_DNA"/>
</dbReference>
<evidence type="ECO:0000313" key="2">
    <source>
        <dbReference type="EMBL" id="MBN2067267.1"/>
    </source>
</evidence>
<dbReference type="Proteomes" id="UP000809243">
    <property type="component" value="Unassembled WGS sequence"/>
</dbReference>
<dbReference type="Gene3D" id="3.40.50.150">
    <property type="entry name" value="Vaccinia Virus protein VP39"/>
    <property type="match status" value="1"/>
</dbReference>
<dbReference type="SUPFAM" id="SSF53335">
    <property type="entry name" value="S-adenosyl-L-methionine-dependent methyltransferases"/>
    <property type="match status" value="1"/>
</dbReference>
<dbReference type="InterPro" id="IPR013216">
    <property type="entry name" value="Methyltransf_11"/>
</dbReference>
<dbReference type="InterPro" id="IPR029063">
    <property type="entry name" value="SAM-dependent_MTases_sf"/>
</dbReference>
<accession>A0A938YW93</accession>
<dbReference type="GO" id="GO:0008757">
    <property type="term" value="F:S-adenosylmethionine-dependent methyltransferase activity"/>
    <property type="evidence" value="ECO:0007669"/>
    <property type="project" value="InterPro"/>
</dbReference>
<keyword evidence="2" id="KW-0808">Transferase</keyword>